<feature type="compositionally biased region" description="Acidic residues" evidence="2">
    <location>
        <begin position="171"/>
        <end position="181"/>
    </location>
</feature>
<dbReference type="RefSeq" id="XP_005643721.1">
    <property type="nucleotide sequence ID" value="XM_005643664.1"/>
</dbReference>
<feature type="coiled-coil region" evidence="1">
    <location>
        <begin position="662"/>
        <end position="724"/>
    </location>
</feature>
<name>I0YLA8_COCSC</name>
<feature type="compositionally biased region" description="Low complexity" evidence="2">
    <location>
        <begin position="1143"/>
        <end position="1154"/>
    </location>
</feature>
<feature type="compositionally biased region" description="Acidic residues" evidence="2">
    <location>
        <begin position="1121"/>
        <end position="1131"/>
    </location>
</feature>
<feature type="compositionally biased region" description="Pro residues" evidence="2">
    <location>
        <begin position="1190"/>
        <end position="1207"/>
    </location>
</feature>
<evidence type="ECO:0000256" key="2">
    <source>
        <dbReference type="SAM" id="MobiDB-lite"/>
    </source>
</evidence>
<dbReference type="KEGG" id="csl:COCSUDRAFT_49032"/>
<reference evidence="3 4" key="1">
    <citation type="journal article" date="2012" name="Genome Biol.">
        <title>The genome of the polar eukaryotic microalga coccomyxa subellipsoidea reveals traits of cold adaptation.</title>
        <authorList>
            <person name="Blanc G."/>
            <person name="Agarkova I."/>
            <person name="Grimwood J."/>
            <person name="Kuo A."/>
            <person name="Brueggeman A."/>
            <person name="Dunigan D."/>
            <person name="Gurnon J."/>
            <person name="Ladunga I."/>
            <person name="Lindquist E."/>
            <person name="Lucas S."/>
            <person name="Pangilinan J."/>
            <person name="Proschold T."/>
            <person name="Salamov A."/>
            <person name="Schmutz J."/>
            <person name="Weeks D."/>
            <person name="Yamada T."/>
            <person name="Claverie J.M."/>
            <person name="Grigoriev I."/>
            <person name="Van Etten J."/>
            <person name="Lomsadze A."/>
            <person name="Borodovsky M."/>
        </authorList>
    </citation>
    <scope>NUCLEOTIDE SEQUENCE [LARGE SCALE GENOMIC DNA]</scope>
    <source>
        <strain evidence="3 4">C-169</strain>
    </source>
</reference>
<feature type="compositionally biased region" description="Low complexity" evidence="2">
    <location>
        <begin position="322"/>
        <end position="336"/>
    </location>
</feature>
<evidence type="ECO:0000313" key="3">
    <source>
        <dbReference type="EMBL" id="EIE19177.1"/>
    </source>
</evidence>
<feature type="coiled-coil region" evidence="1">
    <location>
        <begin position="1061"/>
        <end position="1088"/>
    </location>
</feature>
<accession>I0YLA8</accession>
<protein>
    <submittedName>
        <fullName evidence="3">Uncharacterized protein</fullName>
    </submittedName>
</protein>
<dbReference type="GeneID" id="17037175"/>
<sequence>MAPKKKIEGAQLMALPPDVPEVIHVVCNNNFGHFVVRTKTVVDRNWHEHPVAKFTTACGKSHQTWKHHVSVAAVGREAGLTMNDWLATKGLTKELLDDLSKNAHQCGWERPRLSGEMGRFLVSLKTKRIAQMNTTAHAEASREAGESGVDKASGNDQSEGGVTASIRALGSDDEERDEDSSEVLHTNTRTPNVSIAQGRGDDTAMAKGGHQPFDQAALGPGGKLRSPRRKQGSLNLLSGTPTKISDAPAAPTRPRILGLPCGQRSPAASRAARSPAAVPRAQVANPLSQKQNQQQPEREPLTTEPPPQPVGAAPMAPPAPQEAPAEPSPAAQEPWANIPLPEVFDCSPLQMMQEALQQPMPPAAPAPAAATVEAASPAQVRALPQTTPQIHQDNGAAAGCNNPWSWVAAAAHPGQQFAANAPPAPPAEPGARAGTGGGQTAAAAHSAVSGPALQGALAMVDGLVSEAQEHSTGASQEPPQAAAPAVSSPMRQPGQPQSAPAKAAPSPTTATVKPGSASVPVVPDNCRSDAPVAGDSPAAQPVPVGGPVGASAQGIDAASMGQERAPQAEKAGGADNQGATGADNGAEAAGPAVHTPKVAPIAGAMNKAGSGDAAMQDSTDPAKLCRLKRSSTAANLPTEALGVFSKRLKSEAAARKTAVADKLAAQRELAAVRATMRAVENERDSANSSAKAAKEGVEAKEKQLAELQAQLMAAEEAAATHKKQALATRGELFSIRTSTKKTEKTLTEENNKMKGELAHVKSLNETIRTSSQNVRVQLETAKKEAAAAKEAAGKEVQAAMEKQDALVKDLEAAREREAEATRQLEAAKEGEAEAKGQLEAANEREAEAKRQLEAAVKEAEEARRERDAAKEKQVAATRELEASKLAAYKEKASTNADTMGLKAQLEGAKKREAEAKAQLERQSKEADGKLAAAAARAADEAHKAKAAAEEIARLKTHLQNLQLKYNNTTNLHRETHEESLRLQKELAESLRKEANMQAEASDAATRHKTAVQQAKRQEEALKSQVAEVESKLGLAVAAAAAAAAAKEEAARQSSSELAALRASHAAQLQEAQQAIQRAKAEIQATYEADVEAIREQVALEMRAAIEKEVYTALDMYPADDLGEEEEEEQDLGEQHNVDQHSNAAGEAAAGEAAAYKGSGNGPVDNSPNKASTCSGQTCHDQPSWAEQSPQPSPERAPPPPPGQPQPQPQQSAPDQDPGSSGKERASGPGNSVAAPADSSSAHERASNNSGSVVARGPAVGSPGGSGASRVRKRGRPVKVVKSTPASGAVCPLEFPCPKRQAVSATTGHTLSAHGKDHGVDVEQDARLLGALMRCKDARNEHGRASPPAEPAPANHSLADAVQQIRQMALLLGSPNCANVAA</sequence>
<feature type="region of interest" description="Disordered" evidence="2">
    <location>
        <begin position="467"/>
        <end position="596"/>
    </location>
</feature>
<feature type="region of interest" description="Disordered" evidence="2">
    <location>
        <begin position="132"/>
        <end position="377"/>
    </location>
</feature>
<feature type="compositionally biased region" description="Polar residues" evidence="2">
    <location>
        <begin position="183"/>
        <end position="195"/>
    </location>
</feature>
<evidence type="ECO:0000256" key="1">
    <source>
        <dbReference type="SAM" id="Coils"/>
    </source>
</evidence>
<feature type="region of interest" description="Disordered" evidence="2">
    <location>
        <begin position="809"/>
        <end position="880"/>
    </location>
</feature>
<evidence type="ECO:0000313" key="4">
    <source>
        <dbReference type="Proteomes" id="UP000007264"/>
    </source>
</evidence>
<dbReference type="PANTHER" id="PTHR23159">
    <property type="entry name" value="CENTROSOMAL PROTEIN 2"/>
    <property type="match status" value="1"/>
</dbReference>
<proteinExistence type="predicted"/>
<feature type="compositionally biased region" description="Low complexity" evidence="2">
    <location>
        <begin position="474"/>
        <end position="511"/>
    </location>
</feature>
<keyword evidence="4" id="KW-1185">Reference proteome</keyword>
<dbReference type="EMBL" id="AGSI01000020">
    <property type="protein sequence ID" value="EIE19177.1"/>
    <property type="molecule type" value="Genomic_DNA"/>
</dbReference>
<feature type="region of interest" description="Disordered" evidence="2">
    <location>
        <begin position="1121"/>
        <end position="1280"/>
    </location>
</feature>
<feature type="region of interest" description="Disordered" evidence="2">
    <location>
        <begin position="907"/>
        <end position="934"/>
    </location>
</feature>
<feature type="compositionally biased region" description="Low complexity" evidence="2">
    <location>
        <begin position="536"/>
        <end position="554"/>
    </location>
</feature>
<keyword evidence="1" id="KW-0175">Coiled coil</keyword>
<feature type="compositionally biased region" description="Pro residues" evidence="2">
    <location>
        <begin position="303"/>
        <end position="321"/>
    </location>
</feature>
<feature type="compositionally biased region" description="Low complexity" evidence="2">
    <location>
        <begin position="1208"/>
        <end position="1220"/>
    </location>
</feature>
<organism evidence="3 4">
    <name type="scientific">Coccomyxa subellipsoidea (strain C-169)</name>
    <name type="common">Green microalga</name>
    <dbReference type="NCBI Taxonomy" id="574566"/>
    <lineage>
        <taxon>Eukaryota</taxon>
        <taxon>Viridiplantae</taxon>
        <taxon>Chlorophyta</taxon>
        <taxon>core chlorophytes</taxon>
        <taxon>Trebouxiophyceae</taxon>
        <taxon>Trebouxiophyceae incertae sedis</taxon>
        <taxon>Coccomyxaceae</taxon>
        <taxon>Coccomyxa</taxon>
        <taxon>Coccomyxa subellipsoidea</taxon>
    </lineage>
</organism>
<dbReference type="PANTHER" id="PTHR23159:SF31">
    <property type="entry name" value="CENTROSOME-ASSOCIATED PROTEIN CEP250 ISOFORM X1"/>
    <property type="match status" value="1"/>
</dbReference>
<feature type="compositionally biased region" description="Low complexity" evidence="2">
    <location>
        <begin position="366"/>
        <end position="377"/>
    </location>
</feature>
<feature type="region of interest" description="Disordered" evidence="2">
    <location>
        <begin position="416"/>
        <end position="447"/>
    </location>
</feature>
<dbReference type="Proteomes" id="UP000007264">
    <property type="component" value="Unassembled WGS sequence"/>
</dbReference>
<feature type="compositionally biased region" description="Low complexity" evidence="2">
    <location>
        <begin position="263"/>
        <end position="284"/>
    </location>
</feature>
<feature type="compositionally biased region" description="Basic and acidic residues" evidence="2">
    <location>
        <begin position="139"/>
        <end position="149"/>
    </location>
</feature>
<feature type="compositionally biased region" description="Basic residues" evidence="2">
    <location>
        <begin position="1269"/>
        <end position="1278"/>
    </location>
</feature>
<comment type="caution">
    <text evidence="3">The sequence shown here is derived from an EMBL/GenBank/DDBJ whole genome shotgun (WGS) entry which is preliminary data.</text>
</comment>
<gene>
    <name evidence="3" type="ORF">COCSUDRAFT_49032</name>
</gene>
<feature type="compositionally biased region" description="Low complexity" evidence="2">
    <location>
        <begin position="348"/>
        <end position="358"/>
    </location>
</feature>
<dbReference type="OrthoDB" id="10680290at2759"/>
<feature type="compositionally biased region" description="Polar residues" evidence="2">
    <location>
        <begin position="1163"/>
        <end position="1180"/>
    </location>
</feature>
<dbReference type="STRING" id="574566.I0YLA8"/>
<feature type="compositionally biased region" description="Basic and acidic residues" evidence="2">
    <location>
        <begin position="907"/>
        <end position="928"/>
    </location>
</feature>
<feature type="compositionally biased region" description="Polar residues" evidence="2">
    <location>
        <begin position="232"/>
        <end position="243"/>
    </location>
</feature>